<feature type="domain" description="NusG-like N-terminal" evidence="4">
    <location>
        <begin position="1"/>
        <end position="97"/>
    </location>
</feature>
<dbReference type="NCBIfam" id="NF033644">
    <property type="entry name" value="antiterm_UpxY"/>
    <property type="match status" value="1"/>
</dbReference>
<protein>
    <submittedName>
        <fullName evidence="5">Antitermination protein NusG</fullName>
    </submittedName>
</protein>
<evidence type="ECO:0000256" key="3">
    <source>
        <dbReference type="ARBA" id="ARBA00023163"/>
    </source>
</evidence>
<gene>
    <name evidence="5" type="ORF">DJ013_13650</name>
</gene>
<evidence type="ECO:0000256" key="1">
    <source>
        <dbReference type="ARBA" id="ARBA00022814"/>
    </source>
</evidence>
<dbReference type="AlphaFoldDB" id="A0A2Z4GHJ6"/>
<dbReference type="CDD" id="cd09895">
    <property type="entry name" value="NGN_SP_UpxY"/>
    <property type="match status" value="1"/>
</dbReference>
<dbReference type="SMART" id="SM00738">
    <property type="entry name" value="NGN"/>
    <property type="match status" value="1"/>
</dbReference>
<dbReference type="InterPro" id="IPR036735">
    <property type="entry name" value="NGN_dom_sf"/>
</dbReference>
<keyword evidence="1" id="KW-0889">Transcription antitermination</keyword>
<dbReference type="InterPro" id="IPR006645">
    <property type="entry name" value="NGN-like_dom"/>
</dbReference>
<name>A0A2Z4GHJ6_9BACT</name>
<dbReference type="Pfam" id="PF02357">
    <property type="entry name" value="NusG"/>
    <property type="match status" value="1"/>
</dbReference>
<evidence type="ECO:0000313" key="6">
    <source>
        <dbReference type="Proteomes" id="UP000249873"/>
    </source>
</evidence>
<dbReference type="OrthoDB" id="9796143at2"/>
<dbReference type="Proteomes" id="UP000249873">
    <property type="component" value="Chromosome"/>
</dbReference>
<organism evidence="5 6">
    <name type="scientific">Arcticibacterium luteifluviistationis</name>
    <dbReference type="NCBI Taxonomy" id="1784714"/>
    <lineage>
        <taxon>Bacteria</taxon>
        <taxon>Pseudomonadati</taxon>
        <taxon>Bacteroidota</taxon>
        <taxon>Cytophagia</taxon>
        <taxon>Cytophagales</taxon>
        <taxon>Leadbetterellaceae</taxon>
        <taxon>Arcticibacterium</taxon>
    </lineage>
</organism>
<dbReference type="GO" id="GO:0006354">
    <property type="term" value="P:DNA-templated transcription elongation"/>
    <property type="evidence" value="ECO:0007669"/>
    <property type="project" value="InterPro"/>
</dbReference>
<keyword evidence="3" id="KW-0804">Transcription</keyword>
<evidence type="ECO:0000259" key="4">
    <source>
        <dbReference type="SMART" id="SM00738"/>
    </source>
</evidence>
<accession>A0A2Z4GHJ6</accession>
<dbReference type="Gene3D" id="3.30.70.940">
    <property type="entry name" value="NusG, N-terminal domain"/>
    <property type="match status" value="1"/>
</dbReference>
<dbReference type="KEGG" id="als:DJ013_13650"/>
<dbReference type="SUPFAM" id="SSF82679">
    <property type="entry name" value="N-utilization substance G protein NusG, N-terminal domain"/>
    <property type="match status" value="1"/>
</dbReference>
<dbReference type="GO" id="GO:0031564">
    <property type="term" value="P:transcription antitermination"/>
    <property type="evidence" value="ECO:0007669"/>
    <property type="project" value="UniProtKB-KW"/>
</dbReference>
<evidence type="ECO:0000313" key="5">
    <source>
        <dbReference type="EMBL" id="AWW00913.1"/>
    </source>
</evidence>
<proteinExistence type="predicted"/>
<dbReference type="InterPro" id="IPR043425">
    <property type="entry name" value="NusG-like"/>
</dbReference>
<dbReference type="PANTHER" id="PTHR30265:SF4">
    <property type="entry name" value="KOW MOTIF FAMILY PROTEIN, EXPRESSED"/>
    <property type="match status" value="1"/>
</dbReference>
<dbReference type="RefSeq" id="WP_111374279.1">
    <property type="nucleotide sequence ID" value="NZ_CP029480.1"/>
</dbReference>
<sequence>MNWYVLYTKPRNEKIVAESLQNIGLETYCPVLKTERKWSDRKKMVEEPLFRSYVFVRLEEHLRNKVFAVPGVVRYLFWLEKPAIVKDKEITTIKNMLSDFEHSDILTEQFEAKDRIKLKSGPLMDIEGRVKYQNGHKIEVLLPSLQLKLVVDTRRTKVSKLGKGS</sequence>
<keyword evidence="2" id="KW-0805">Transcription regulation</keyword>
<evidence type="ECO:0000256" key="2">
    <source>
        <dbReference type="ARBA" id="ARBA00023015"/>
    </source>
</evidence>
<reference evidence="5 6" key="1">
    <citation type="submission" date="2018-05" db="EMBL/GenBank/DDBJ databases">
        <title>Complete genome sequence of Arcticibacterium luteifluviistationis SM1504T, a cytophagaceae bacterium isolated from Arctic surface seawater.</title>
        <authorList>
            <person name="Li Y."/>
            <person name="Qin Q.-L."/>
        </authorList>
    </citation>
    <scope>NUCLEOTIDE SEQUENCE [LARGE SCALE GENOMIC DNA]</scope>
    <source>
        <strain evidence="5 6">SM1504</strain>
    </source>
</reference>
<dbReference type="PANTHER" id="PTHR30265">
    <property type="entry name" value="RHO-INTERACTING TRANSCRIPTION TERMINATION FACTOR NUSG"/>
    <property type="match status" value="1"/>
</dbReference>
<dbReference type="EMBL" id="CP029480">
    <property type="protein sequence ID" value="AWW00913.1"/>
    <property type="molecule type" value="Genomic_DNA"/>
</dbReference>
<keyword evidence="6" id="KW-1185">Reference proteome</keyword>